<feature type="signal peptide" evidence="3">
    <location>
        <begin position="1"/>
        <end position="27"/>
    </location>
</feature>
<evidence type="ECO:0000256" key="2">
    <source>
        <dbReference type="SAM" id="Phobius"/>
    </source>
</evidence>
<dbReference type="AlphaFoldDB" id="A0A6B2LZ29"/>
<feature type="transmembrane region" description="Helical" evidence="2">
    <location>
        <begin position="443"/>
        <end position="463"/>
    </location>
</feature>
<dbReference type="Pfam" id="PF13584">
    <property type="entry name" value="BatD"/>
    <property type="match status" value="2"/>
</dbReference>
<keyword evidence="5" id="KW-1185">Reference proteome</keyword>
<feature type="compositionally biased region" description="Basic residues" evidence="1">
    <location>
        <begin position="476"/>
        <end position="489"/>
    </location>
</feature>
<feature type="region of interest" description="Disordered" evidence="1">
    <location>
        <begin position="474"/>
        <end position="494"/>
    </location>
</feature>
<keyword evidence="2" id="KW-1133">Transmembrane helix</keyword>
<keyword evidence="2" id="KW-0472">Membrane</keyword>
<dbReference type="PANTHER" id="PTHR40940:SF2">
    <property type="entry name" value="BATD"/>
    <property type="match status" value="1"/>
</dbReference>
<proteinExistence type="predicted"/>
<keyword evidence="3" id="KW-0732">Signal</keyword>
<evidence type="ECO:0000256" key="3">
    <source>
        <dbReference type="SAM" id="SignalP"/>
    </source>
</evidence>
<dbReference type="InterPro" id="IPR025738">
    <property type="entry name" value="BatD"/>
</dbReference>
<evidence type="ECO:0000313" key="4">
    <source>
        <dbReference type="EMBL" id="NDV61299.1"/>
    </source>
</evidence>
<reference evidence="4 5" key="1">
    <citation type="submission" date="2020-02" db="EMBL/GenBank/DDBJ databases">
        <title>Albibacoteraceae fam. nov., the first described family within the subdivision 4 Verrucomicrobia.</title>
        <authorList>
            <person name="Xi F."/>
        </authorList>
    </citation>
    <scope>NUCLEOTIDE SEQUENCE [LARGE SCALE GENOMIC DNA]</scope>
    <source>
        <strain evidence="4 5">CK1056</strain>
    </source>
</reference>
<gene>
    <name evidence="4" type="ORF">G0Q06_02410</name>
</gene>
<feature type="chain" id="PRO_5025335459" evidence="3">
    <location>
        <begin position="28"/>
        <end position="592"/>
    </location>
</feature>
<dbReference type="PANTHER" id="PTHR40940">
    <property type="entry name" value="PROTEIN BATD-RELATED"/>
    <property type="match status" value="1"/>
</dbReference>
<sequence>MEYFDIKNHYKFVPLLFGMLTCLLANAQEISVRAEVSPSVVMVGERAEYTLRFINTTQIPNMGTPRVDGLAFSSGMSTSSFRQIINGAVTVETRGSWSFTATRTGTFIIPGRTTRISGQTVEIQPVTFEVVPMDEATRSRAFLQLELPDGPYYVGQALTAKLGLFVRDDLTLSNIAFPEREGEGFLNTEFDDNPNRTRTRVSGRIYEAFVWEFILTPIKSGPTSLRFIQNIAIQESSSDNRFPRFFNLDRTQTKPLALFTDTLEVDVLPLPEDNRPASFSDAVGEFNLTATLSTRELVVGEPITLTLTLSGTGNFDRIAPPRIPEWENWRLYPPKVEFKPGGDLGISGSKSFEYILIPQSETIEEVPSLEYAYFNPENSDYTTVQIDAQPVTVAPSSKPVDSGVFLGSDFNEQEEEERIPEALLPIRPETGALIQTGPPWENYRFWMVNGSFAIILLGVALVLHRKRRLRDDNQLARRHAGSRKVRKSLQRAGKAASSEDAEAFFIEARSAIQERVSHLSKTPLEAKTLVTSDCLDILKDSDLPDSVVQKCSQILHAADASQFAGSPASTKNLLSHADELRELISDLNRFQK</sequence>
<comment type="caution">
    <text evidence="4">The sequence shown here is derived from an EMBL/GenBank/DDBJ whole genome shotgun (WGS) entry which is preliminary data.</text>
</comment>
<dbReference type="EMBL" id="JAAGNX010000001">
    <property type="protein sequence ID" value="NDV61299.1"/>
    <property type="molecule type" value="Genomic_DNA"/>
</dbReference>
<keyword evidence="2" id="KW-0812">Transmembrane</keyword>
<organism evidence="4 5">
    <name type="scientific">Oceanipulchritudo coccoides</name>
    <dbReference type="NCBI Taxonomy" id="2706888"/>
    <lineage>
        <taxon>Bacteria</taxon>
        <taxon>Pseudomonadati</taxon>
        <taxon>Verrucomicrobiota</taxon>
        <taxon>Opitutia</taxon>
        <taxon>Puniceicoccales</taxon>
        <taxon>Oceanipulchritudinaceae</taxon>
        <taxon>Oceanipulchritudo</taxon>
    </lineage>
</organism>
<evidence type="ECO:0000313" key="5">
    <source>
        <dbReference type="Proteomes" id="UP000478417"/>
    </source>
</evidence>
<evidence type="ECO:0000256" key="1">
    <source>
        <dbReference type="SAM" id="MobiDB-lite"/>
    </source>
</evidence>
<accession>A0A6B2LZ29</accession>
<name>A0A6B2LZ29_9BACT</name>
<dbReference type="Proteomes" id="UP000478417">
    <property type="component" value="Unassembled WGS sequence"/>
</dbReference>
<protein>
    <submittedName>
        <fullName evidence="4">Protein BatD</fullName>
    </submittedName>
</protein>
<dbReference type="RefSeq" id="WP_163962105.1">
    <property type="nucleotide sequence ID" value="NZ_JAAGNX010000001.1"/>
</dbReference>